<evidence type="ECO:0000256" key="7">
    <source>
        <dbReference type="ARBA" id="ARBA00022833"/>
    </source>
</evidence>
<evidence type="ECO:0000256" key="4">
    <source>
        <dbReference type="ARBA" id="ARBA00022723"/>
    </source>
</evidence>
<feature type="region of interest" description="Disordered" evidence="8">
    <location>
        <begin position="679"/>
        <end position="703"/>
    </location>
</feature>
<keyword evidence="7" id="KW-0862">Zinc</keyword>
<evidence type="ECO:0000256" key="1">
    <source>
        <dbReference type="ARBA" id="ARBA00004613"/>
    </source>
</evidence>
<dbReference type="InterPro" id="IPR013858">
    <property type="entry name" value="Peptidase_M10B_C"/>
</dbReference>
<sequence length="3159" mass="322993">MCIFCGDGKGLSHWGWAGFENFAVSDTPPGAASPGGSSITPTSAAVPVSSDFEREVTFITGVNADGTISNTSYWGATSDTAQKWGTPTAGTGASITYTFDVASAFTDTEKQTFITAMDMWEAVADVTFSLGGSNADVKLVRGAAGSGANAGGPHTQGSGSTLGQNSGQWIVNMETSKYGFDLSGSFSEAEAYGLNTILHEVGHVLGLGHGGAYNGAADETTQQFSAYDERMWTSMSYIGWNDRSTALYRASYDYKDTRWVTDDGTTIETGSTWMPIDILAIQRLYGAAESSPFDGGEVFGFNTNVTGSIAKFFDFTINTNPVITIYDEGTGNTLDLSGFADDADVDLDDGGFSSAGGLTNNIGIAFGTVIETAITGDGDDTLVGNEHDNMFDGGAGADSFDGGAGSDTVTFVRSNEAVDIDLGRQDTRAPSGGHAEGDSFTSIENLIGSNFDDRLVAASGLGGSTIEGLKGNDTLFGSAENDTIRGGLGDDVIVGNEGNDHLYGADTNLILNGGFEIAGGVDVGADGYSEYVGELEGWGVLSGFGRELVTTSAVGVAPFAGKYAIDLDSYGASSNTSITQVVSGAEDGVLYRLAFEAGKFDAATTARFEVYWGGTKLTWFETHQTYVDPTVNYVTHYIDIAGGAGAGVQKNQLIFAEIGAADGFGTLLDNVRMYRVDSGEPKADDRDPISDGNDTFSPGTGSDVVYGHGGNDRAIFDDIGGNDHFDGGSGNDTLVMDWHAATTAIIYHGLNVSNSAEIGMAESYERTPAIVGDSAQYLYFKEVERFELTGGTAGDTLRGGGLDDILIGNGGDDVLVGGGGIDLLNGGDGFDRATLKLSGGNNTIRLVDTMGSGSVTLGDGTQLISIEALNLEAGDGDDFLDVRGTIVNPVDDPYYSRTHTSFAGFGGNDTLAVDFATSYGATFDGGAGSRDTLIMDWSASQRDIYRNVGEDDTYRSFSHSVTVFTEGHYVTTHYYYTTTFTNVERFELTGGIGNDALAGGALDDVLKTIAGRDTLSAGTGDDLLVVDWSQIDRSMWTYDVNGTGGVPLTGSLEAGYSGIYFGDDWRYYNRVDFSGIERFDIKSADRDDGIRTGDGDDIVSSAGGNDHLITGKGIDIVDGGSGSDRWEADKSFATASQVIDIDLNRTGVQLTYLGDATVRGIDMLSLRTGAAADTVLTLATVTANTSTHGHDDQIYTNDGNDAVTVTGGRDLVSMGADTDTLTVDWSLINRSMGTYDVNGTGGVVLTGSLETGYSGIYFGDDWRYYNRLDFSGVEHFIVRTGDGNDGIRTGDGNDNVSSGAGNDHLITGKGIDVIDGGADSDRWEADKSFATSAQAISIDLNQAGTQLTYLGGTTVRGIEMLTLKTGAAGDTVLTYATVVSNTSTHGFDDQIETNDGNDAVTVTGGRDSVAMGAGTDTLTVDWSLIGRSVGTYNSVGGGGVVLTGSLEEGYSGIYFGDDWRYYNRLDFSGVEHFNFLSGSGHDGIRTGDGNDTVSSGAGNDHLITGKGIDVIDGGADVDRWEADKSFATSAQAINIDLNLSGAQLTYLGGATVRGIEMLTLKTGAGNDTIKTLATVTADTSRHGHTDLIETNDGNDAVTVTGGYDTVAMGAGTDTLTVDWSLIDRSMGTYDVNGTGGVVLTGSLETGYSGIYFGDDWRYYNRVDFSGVEHFVIRGGAGNDGIRTGDGNDTVISGAGNDHLITGKGIDIVDGGVDVDRWEADKSFATSVQAIDIDLNRSGVQLTYLGGATVRGIEMLTLKTGAGNDTVKTLATVVANTSTHGHDDQIETNDGNDAVTVTGGRDLVAMGAGTDTLTVDWSLIGRSMGTYNAVGTGGVVLTGSLEEGYSGIFFGDDWRYYNRVDFSGVEHFIVRGGSGHDGIRTGDGNDTVTSGAGNDHLLTGKGIDIVDGGIGDDRWEADKSFATSVQAIDIDLNRTSVQLTYLGGATVRGIEAVTLKTGAGHDVVKTLSTVLANTSTHGHDDQIETNDGDDSVTVTGGRDVAAMGAGSDTLIVDWSLINRGFGSFGFTGSLADGYSGAFFGDDPRYYNRVDYSGVEQFVLRAGGANDTIRGADGDDTLSGGGGNDDLGGGLGDDLLVGGLGLDTLDGGDGMDTADYSDKTTAVVVTLNGATAATVTVNGVAEDTVRNIESVIGGSNKDMLTGDALANRLVGGANNDTLTGGGGEDILDGGVGLDTANYGDKTVSVVVTLDGTTAAGVVVGGVLEDTVQNIENVIGSSVSDILTGDFLSNRLEGGAGDDVLKGGAGNDALEGGLGVDTADYSDKTVSVSLTLATSTPASVTVGGIAEDTVRYIENVIGGSGNDTITGDKYANVFRGAAGDDVLDGAAGVDTADYSDKTASVVVALATSTAVDVRVGGGVEDSIRNIENVVGGSGDDTLTGDSLANRLEGGVGDDVLRGGARADVLDGGADVDTADYGDKLVSVALTLNGATGALVKVNGVYEDTISNIENVIGGSGADTLTGDGLVNHLEGGAGDDVLKGAGGSDLLDGGIGMDTADYSDKTSPVVATLNGATAVDVLVNGVTEDSISNIENLIGGSGVDTLTGDTLANRFMGGAGNDVLDGGAGSDTADYSEKAASIVVTLAGGTPVTVMVNGIAEDTISNIENIVGGNGKDTLTGDALANRLEGGVNNDVLMGSGGADVLDGGIGIDTADYSDKTVAVALILAGATPVGVKVDGVLEDTISNIEYVFSGSGNDTLVGDGLFNRFEAGAGDDLMRGGGGADFLDGGAGIDTADYSDKSVAVSATLAGAGVSTVTVGGVAEDTIRRVENVTGGSAADTLTGDLLANRFMGGAGNDVLDGGAGSDTADYSEKGASVVVTLAGAAPATVMVNGVAEDTIRNIENISGGIGKDMLTGDALANRLEGGFNNDVLMGGGGADVLDGGSGIDTADYTDKTVSVAVSLAGATPVDVRVNGVIEDTIVNIEYVFSGSGNDTLIGDGLFNRFEAGAGDDFLRGGGGADLLDGGAGIDAADYSDKSAAVSATLAGAGVSTVTVGGVAEDTIRNIENLIGGSANDTLNGSTAANRLDGNTGSDALMGGTGADTFVFSTALGPTNVDSILDFAVGVDRIALDDAIFTAFAGQPLVGAVAFHIGSAAHDADDRIVYDSANGSLYYDADGMGGGAAKAFAMLSTGLALTQNDFLIV</sequence>
<evidence type="ECO:0000259" key="9">
    <source>
        <dbReference type="SMART" id="SM00235"/>
    </source>
</evidence>
<dbReference type="InterPro" id="IPR018511">
    <property type="entry name" value="Hemolysin-typ_Ca-bd_CS"/>
</dbReference>
<dbReference type="InterPro" id="IPR001818">
    <property type="entry name" value="Pept_M10_metallopeptidase"/>
</dbReference>
<dbReference type="EMBL" id="JAHOPB010000003">
    <property type="protein sequence ID" value="MBU8877046.1"/>
    <property type="molecule type" value="Genomic_DNA"/>
</dbReference>
<protein>
    <submittedName>
        <fullName evidence="10">M10 family metallopeptidase C-terminal domain-containing protein</fullName>
    </submittedName>
</protein>
<evidence type="ECO:0000313" key="11">
    <source>
        <dbReference type="Proteomes" id="UP000727907"/>
    </source>
</evidence>
<keyword evidence="4" id="KW-0479">Metal-binding</keyword>
<dbReference type="PANTHER" id="PTHR38340">
    <property type="entry name" value="S-LAYER PROTEIN"/>
    <property type="match status" value="1"/>
</dbReference>
<keyword evidence="2" id="KW-0964">Secreted</keyword>
<gene>
    <name evidence="10" type="ORF">KQ910_24965</name>
</gene>
<keyword evidence="11" id="KW-1185">Reference proteome</keyword>
<keyword evidence="6" id="KW-0378">Hydrolase</keyword>
<dbReference type="SMART" id="SM00235">
    <property type="entry name" value="ZnMc"/>
    <property type="match status" value="1"/>
</dbReference>
<dbReference type="InterPro" id="IPR006026">
    <property type="entry name" value="Peptidase_Metallo"/>
</dbReference>
<evidence type="ECO:0000256" key="6">
    <source>
        <dbReference type="ARBA" id="ARBA00022801"/>
    </source>
</evidence>
<name>A0ABS6IR24_9HYPH</name>
<organism evidence="10 11">
    <name type="scientific">Reyranella humidisoli</name>
    <dbReference type="NCBI Taxonomy" id="2849149"/>
    <lineage>
        <taxon>Bacteria</taxon>
        <taxon>Pseudomonadati</taxon>
        <taxon>Pseudomonadota</taxon>
        <taxon>Alphaproteobacteria</taxon>
        <taxon>Hyphomicrobiales</taxon>
        <taxon>Reyranellaceae</taxon>
        <taxon>Reyranella</taxon>
    </lineage>
</organism>
<evidence type="ECO:0000313" key="10">
    <source>
        <dbReference type="EMBL" id="MBU8877046.1"/>
    </source>
</evidence>
<evidence type="ECO:0000256" key="5">
    <source>
        <dbReference type="ARBA" id="ARBA00022737"/>
    </source>
</evidence>
<comment type="subcellular location">
    <subcellularLocation>
        <location evidence="1">Secreted</location>
    </subcellularLocation>
</comment>
<dbReference type="PROSITE" id="PS00330">
    <property type="entry name" value="HEMOLYSIN_CALCIUM"/>
    <property type="match status" value="10"/>
</dbReference>
<dbReference type="RefSeq" id="WP_216966428.1">
    <property type="nucleotide sequence ID" value="NZ_JAHOPB010000003.1"/>
</dbReference>
<accession>A0ABS6IR24</accession>
<dbReference type="InterPro" id="IPR050557">
    <property type="entry name" value="RTX_toxin/Mannuronan_C5-epim"/>
</dbReference>
<reference evidence="10 11" key="1">
    <citation type="submission" date="2021-06" db="EMBL/GenBank/DDBJ databases">
        <authorList>
            <person name="Lee D.H."/>
        </authorList>
    </citation>
    <scope>NUCLEOTIDE SEQUENCE [LARGE SCALE GENOMIC DNA]</scope>
    <source>
        <strain evidence="10 11">MMS21-HV4-11</strain>
    </source>
</reference>
<dbReference type="Proteomes" id="UP000727907">
    <property type="component" value="Unassembled WGS sequence"/>
</dbReference>
<dbReference type="InterPro" id="IPR001343">
    <property type="entry name" value="Hemolysn_Ca-bd"/>
</dbReference>
<evidence type="ECO:0000256" key="3">
    <source>
        <dbReference type="ARBA" id="ARBA00022670"/>
    </source>
</evidence>
<dbReference type="PANTHER" id="PTHR38340:SF1">
    <property type="entry name" value="S-LAYER PROTEIN"/>
    <property type="match status" value="1"/>
</dbReference>
<evidence type="ECO:0000256" key="2">
    <source>
        <dbReference type="ARBA" id="ARBA00022525"/>
    </source>
</evidence>
<dbReference type="Pfam" id="PF08548">
    <property type="entry name" value="Peptidase_M10_C"/>
    <property type="match status" value="2"/>
</dbReference>
<comment type="caution">
    <text evidence="10">The sequence shown here is derived from an EMBL/GenBank/DDBJ whole genome shotgun (WGS) entry which is preliminary data.</text>
</comment>
<dbReference type="Pfam" id="PF00413">
    <property type="entry name" value="Peptidase_M10"/>
    <property type="match status" value="1"/>
</dbReference>
<evidence type="ECO:0000256" key="8">
    <source>
        <dbReference type="SAM" id="MobiDB-lite"/>
    </source>
</evidence>
<feature type="domain" description="Peptidase metallopeptidase" evidence="9">
    <location>
        <begin position="80"/>
        <end position="240"/>
    </location>
</feature>
<proteinExistence type="predicted"/>
<keyword evidence="5" id="KW-0677">Repeat</keyword>
<dbReference type="Pfam" id="PF00353">
    <property type="entry name" value="HemolysinCabind"/>
    <property type="match status" value="27"/>
</dbReference>
<keyword evidence="3" id="KW-0645">Protease</keyword>
<feature type="compositionally biased region" description="Basic and acidic residues" evidence="8">
    <location>
        <begin position="679"/>
        <end position="689"/>
    </location>
</feature>